<dbReference type="InterPro" id="IPR051220">
    <property type="entry name" value="TFA_Chaperone"/>
</dbReference>
<dbReference type="PANTHER" id="PTHR34413">
    <property type="entry name" value="PROPHAGE TAIL FIBER ASSEMBLY PROTEIN HOMOLOG TFAE-RELATED-RELATED"/>
    <property type="match status" value="1"/>
</dbReference>
<dbReference type="EMBL" id="CP013970">
    <property type="protein sequence ID" value="AXF77729.1"/>
    <property type="molecule type" value="Genomic_DNA"/>
</dbReference>
<protein>
    <submittedName>
        <fullName evidence="1">Tail fiber assembly protein</fullName>
    </submittedName>
</protein>
<reference evidence="1 2" key="1">
    <citation type="submission" date="2016-01" db="EMBL/GenBank/DDBJ databases">
        <authorList>
            <person name="Oliw E.H."/>
        </authorList>
    </citation>
    <scope>NUCLEOTIDE SEQUENCE [LARGE SCALE GENOMIC DNA]</scope>
    <source>
        <strain evidence="1 2">MDcuke</strain>
    </source>
</reference>
<organism evidence="1 2">
    <name type="scientific">Erwinia tracheiphila</name>
    <dbReference type="NCBI Taxonomy" id="65700"/>
    <lineage>
        <taxon>Bacteria</taxon>
        <taxon>Pseudomonadati</taxon>
        <taxon>Pseudomonadota</taxon>
        <taxon>Gammaproteobacteria</taxon>
        <taxon>Enterobacterales</taxon>
        <taxon>Erwiniaceae</taxon>
        <taxon>Erwinia</taxon>
    </lineage>
</organism>
<name>A0A345CWB2_9GAMM</name>
<sequence>MADGKEITLDENGLAQSSGILTVYSFDPDTGLYSGSSQEFLTQGLGIPAHATTQAPPADVLGKVCMFYNGNWQQVADHRGETVYSTVTGEAVTVTMPGDYPPDTTLLQPSTAFDKWGGIRWVTDKEAAQQAALSSAEAMKAALISEVGKITQAWQTQLLLGIITDRDKASLTAWMLYLQALQAVDILTATNISWPQRPDNQ</sequence>
<evidence type="ECO:0000313" key="1">
    <source>
        <dbReference type="EMBL" id="AXF77729.1"/>
    </source>
</evidence>
<dbReference type="InterPro" id="IPR003458">
    <property type="entry name" value="Phage_T4_Gp38_tail_assem"/>
</dbReference>
<evidence type="ECO:0000313" key="2">
    <source>
        <dbReference type="Proteomes" id="UP000264980"/>
    </source>
</evidence>
<proteinExistence type="predicted"/>
<gene>
    <name evidence="1" type="ORF">AV903_19500</name>
</gene>
<dbReference type="RefSeq" id="WP_233479588.1">
    <property type="nucleotide sequence ID" value="NZ_CP013970.1"/>
</dbReference>
<dbReference type="AlphaFoldDB" id="A0A345CWB2"/>
<dbReference type="Proteomes" id="UP000264980">
    <property type="component" value="Chromosome"/>
</dbReference>
<dbReference type="PANTHER" id="PTHR34413:SF2">
    <property type="entry name" value="PROPHAGE TAIL FIBER ASSEMBLY PROTEIN HOMOLOG TFAE-RELATED"/>
    <property type="match status" value="1"/>
</dbReference>
<dbReference type="Pfam" id="PF02413">
    <property type="entry name" value="Caudo_TAP"/>
    <property type="match status" value="1"/>
</dbReference>
<accession>A0A345CWB2</accession>